<organism evidence="2 3">
    <name type="scientific">Rubus argutus</name>
    <name type="common">Southern blackberry</name>
    <dbReference type="NCBI Taxonomy" id="59490"/>
    <lineage>
        <taxon>Eukaryota</taxon>
        <taxon>Viridiplantae</taxon>
        <taxon>Streptophyta</taxon>
        <taxon>Embryophyta</taxon>
        <taxon>Tracheophyta</taxon>
        <taxon>Spermatophyta</taxon>
        <taxon>Magnoliopsida</taxon>
        <taxon>eudicotyledons</taxon>
        <taxon>Gunneridae</taxon>
        <taxon>Pentapetalae</taxon>
        <taxon>rosids</taxon>
        <taxon>fabids</taxon>
        <taxon>Rosales</taxon>
        <taxon>Rosaceae</taxon>
        <taxon>Rosoideae</taxon>
        <taxon>Rosoideae incertae sedis</taxon>
        <taxon>Rubus</taxon>
    </lineage>
</organism>
<evidence type="ECO:0000313" key="2">
    <source>
        <dbReference type="EMBL" id="KAK9922095.1"/>
    </source>
</evidence>
<feature type="region of interest" description="Disordered" evidence="1">
    <location>
        <begin position="1"/>
        <end position="90"/>
    </location>
</feature>
<feature type="compositionally biased region" description="Basic and acidic residues" evidence="1">
    <location>
        <begin position="1"/>
        <end position="11"/>
    </location>
</feature>
<protein>
    <submittedName>
        <fullName evidence="2">Uncharacterized protein</fullName>
    </submittedName>
</protein>
<name>A0AAW1WFJ7_RUBAR</name>
<reference evidence="2 3" key="1">
    <citation type="journal article" date="2023" name="G3 (Bethesda)">
        <title>A chromosome-length genome assembly and annotation of blackberry (Rubus argutus, cv. 'Hillquist').</title>
        <authorList>
            <person name="Bruna T."/>
            <person name="Aryal R."/>
            <person name="Dudchenko O."/>
            <person name="Sargent D.J."/>
            <person name="Mead D."/>
            <person name="Buti M."/>
            <person name="Cavallini A."/>
            <person name="Hytonen T."/>
            <person name="Andres J."/>
            <person name="Pham M."/>
            <person name="Weisz D."/>
            <person name="Mascagni F."/>
            <person name="Usai G."/>
            <person name="Natali L."/>
            <person name="Bassil N."/>
            <person name="Fernandez G.E."/>
            <person name="Lomsadze A."/>
            <person name="Armour M."/>
            <person name="Olukolu B."/>
            <person name="Poorten T."/>
            <person name="Britton C."/>
            <person name="Davik J."/>
            <person name="Ashrafi H."/>
            <person name="Aiden E.L."/>
            <person name="Borodovsky M."/>
            <person name="Worthington M."/>
        </authorList>
    </citation>
    <scope>NUCLEOTIDE SEQUENCE [LARGE SCALE GENOMIC DNA]</scope>
    <source>
        <strain evidence="2">PI 553951</strain>
    </source>
</reference>
<evidence type="ECO:0000313" key="3">
    <source>
        <dbReference type="Proteomes" id="UP001457282"/>
    </source>
</evidence>
<evidence type="ECO:0000256" key="1">
    <source>
        <dbReference type="SAM" id="MobiDB-lite"/>
    </source>
</evidence>
<proteinExistence type="predicted"/>
<comment type="caution">
    <text evidence="2">The sequence shown here is derived from an EMBL/GenBank/DDBJ whole genome shotgun (WGS) entry which is preliminary data.</text>
</comment>
<dbReference type="AlphaFoldDB" id="A0AAW1WFJ7"/>
<gene>
    <name evidence="2" type="ORF">M0R45_030576</name>
</gene>
<sequence>MITTQHKDRNPKLPLALLPRSEQSKEVPLTPLNTKRHSSQLLRLHPHEKPNRPSGSNHHSPARLKANVDDGVPPEMSHQREREYPKFEKT</sequence>
<accession>A0AAW1WFJ7</accession>
<dbReference type="EMBL" id="JBEDUW010000006">
    <property type="protein sequence ID" value="KAK9922095.1"/>
    <property type="molecule type" value="Genomic_DNA"/>
</dbReference>
<feature type="compositionally biased region" description="Basic and acidic residues" evidence="1">
    <location>
        <begin position="77"/>
        <end position="90"/>
    </location>
</feature>
<dbReference type="Proteomes" id="UP001457282">
    <property type="component" value="Unassembled WGS sequence"/>
</dbReference>
<keyword evidence="3" id="KW-1185">Reference proteome</keyword>